<proteinExistence type="predicted"/>
<dbReference type="Pfam" id="PF03472">
    <property type="entry name" value="Autoind_bind"/>
    <property type="match status" value="1"/>
</dbReference>
<evidence type="ECO:0000259" key="4">
    <source>
        <dbReference type="PROSITE" id="PS50043"/>
    </source>
</evidence>
<evidence type="ECO:0000256" key="2">
    <source>
        <dbReference type="ARBA" id="ARBA00023125"/>
    </source>
</evidence>
<keyword evidence="6" id="KW-1185">Reference proteome</keyword>
<evidence type="ECO:0000313" key="5">
    <source>
        <dbReference type="EMBL" id="MEV8465803.1"/>
    </source>
</evidence>
<keyword evidence="1" id="KW-0805">Transcription regulation</keyword>
<protein>
    <submittedName>
        <fullName evidence="5">LuxR family transcriptional regulator</fullName>
    </submittedName>
</protein>
<sequence length="237" mass="26312">MKEKLETLISSLEEATTRGDLQDVVVRLRDLYDVDHVVYHSVNRAGEQYAALTYDASWVDRYIERDYARIDPVVQGCYQRFNPVDWKQLDWTGAKARNFMGEAADAGVGNQGLSVPIRGPNGQFALFTASSRASDRTWANYSRSNVSDLILVAHFINQKALEIDNGTDVQKSASLSPREIDTLSLLAVGYSRAQAAESLCISEHTLRVYIESARFKLGAQNTTHAVARAIARGLIVV</sequence>
<dbReference type="Gene3D" id="1.10.10.10">
    <property type="entry name" value="Winged helix-like DNA-binding domain superfamily/Winged helix DNA-binding domain"/>
    <property type="match status" value="1"/>
</dbReference>
<dbReference type="InterPro" id="IPR016032">
    <property type="entry name" value="Sig_transdc_resp-reg_C-effctor"/>
</dbReference>
<dbReference type="PANTHER" id="PTHR44688:SF25">
    <property type="entry name" value="HTH LUXR-TYPE DOMAIN-CONTAINING PROTEIN"/>
    <property type="match status" value="1"/>
</dbReference>
<dbReference type="Pfam" id="PF00196">
    <property type="entry name" value="GerE"/>
    <property type="match status" value="1"/>
</dbReference>
<evidence type="ECO:0000256" key="3">
    <source>
        <dbReference type="ARBA" id="ARBA00023163"/>
    </source>
</evidence>
<dbReference type="RefSeq" id="WP_366191509.1">
    <property type="nucleotide sequence ID" value="NZ_JBFBVU010000002.1"/>
</dbReference>
<dbReference type="PRINTS" id="PR00038">
    <property type="entry name" value="HTHLUXR"/>
</dbReference>
<dbReference type="SUPFAM" id="SSF75516">
    <property type="entry name" value="Pheromone-binding domain of LuxR-like quorum-sensing transcription factors"/>
    <property type="match status" value="1"/>
</dbReference>
<dbReference type="EMBL" id="JBFBVU010000002">
    <property type="protein sequence ID" value="MEV8465803.1"/>
    <property type="molecule type" value="Genomic_DNA"/>
</dbReference>
<evidence type="ECO:0000256" key="1">
    <source>
        <dbReference type="ARBA" id="ARBA00023015"/>
    </source>
</evidence>
<dbReference type="PROSITE" id="PS50043">
    <property type="entry name" value="HTH_LUXR_2"/>
    <property type="match status" value="1"/>
</dbReference>
<feature type="domain" description="HTH luxR-type" evidence="4">
    <location>
        <begin position="168"/>
        <end position="233"/>
    </location>
</feature>
<dbReference type="InterPro" id="IPR000792">
    <property type="entry name" value="Tscrpt_reg_LuxR_C"/>
</dbReference>
<keyword evidence="2" id="KW-0238">DNA-binding</keyword>
<dbReference type="SUPFAM" id="SSF46894">
    <property type="entry name" value="C-terminal effector domain of the bipartite response regulators"/>
    <property type="match status" value="1"/>
</dbReference>
<dbReference type="InterPro" id="IPR005143">
    <property type="entry name" value="TF_LuxR_autoind-bd_dom"/>
</dbReference>
<organism evidence="5 6">
    <name type="scientific">Meridianimarinicoccus marinus</name>
    <dbReference type="NCBI Taxonomy" id="3231483"/>
    <lineage>
        <taxon>Bacteria</taxon>
        <taxon>Pseudomonadati</taxon>
        <taxon>Pseudomonadota</taxon>
        <taxon>Alphaproteobacteria</taxon>
        <taxon>Rhodobacterales</taxon>
        <taxon>Paracoccaceae</taxon>
        <taxon>Meridianimarinicoccus</taxon>
    </lineage>
</organism>
<keyword evidence="3" id="KW-0804">Transcription</keyword>
<evidence type="ECO:0000313" key="6">
    <source>
        <dbReference type="Proteomes" id="UP001553161"/>
    </source>
</evidence>
<accession>A0ABV3L2T6</accession>
<comment type="caution">
    <text evidence="5">The sequence shown here is derived from an EMBL/GenBank/DDBJ whole genome shotgun (WGS) entry which is preliminary data.</text>
</comment>
<gene>
    <name evidence="5" type="ORF">AB0T83_03270</name>
</gene>
<reference evidence="5 6" key="1">
    <citation type="submission" date="2024-07" db="EMBL/GenBank/DDBJ databases">
        <authorList>
            <person name="Kang M."/>
        </authorList>
    </citation>
    <scope>NUCLEOTIDE SEQUENCE [LARGE SCALE GENOMIC DNA]</scope>
    <source>
        <strain evidence="5 6">DFM31</strain>
    </source>
</reference>
<dbReference type="SMART" id="SM00421">
    <property type="entry name" value="HTH_LUXR"/>
    <property type="match status" value="1"/>
</dbReference>
<name>A0ABV3L2T6_9RHOB</name>
<dbReference type="CDD" id="cd06170">
    <property type="entry name" value="LuxR_C_like"/>
    <property type="match status" value="1"/>
</dbReference>
<dbReference type="InterPro" id="IPR036388">
    <property type="entry name" value="WH-like_DNA-bd_sf"/>
</dbReference>
<dbReference type="Gene3D" id="3.30.450.80">
    <property type="entry name" value="Transcription factor LuxR-like, autoinducer-binding domain"/>
    <property type="match status" value="1"/>
</dbReference>
<dbReference type="InterPro" id="IPR036693">
    <property type="entry name" value="TF_LuxR_autoind-bd_dom_sf"/>
</dbReference>
<dbReference type="Proteomes" id="UP001553161">
    <property type="component" value="Unassembled WGS sequence"/>
</dbReference>
<dbReference type="PANTHER" id="PTHR44688">
    <property type="entry name" value="DNA-BINDING TRANSCRIPTIONAL ACTIVATOR DEVR_DOSR"/>
    <property type="match status" value="1"/>
</dbReference>